<feature type="region of interest" description="Disordered" evidence="1">
    <location>
        <begin position="350"/>
        <end position="465"/>
    </location>
</feature>
<feature type="compositionally biased region" description="Acidic residues" evidence="1">
    <location>
        <begin position="419"/>
        <end position="465"/>
    </location>
</feature>
<feature type="compositionally biased region" description="Low complexity" evidence="1">
    <location>
        <begin position="350"/>
        <end position="361"/>
    </location>
</feature>
<feature type="compositionally biased region" description="Low complexity" evidence="1">
    <location>
        <begin position="406"/>
        <end position="418"/>
    </location>
</feature>
<organism evidence="2 3">
    <name type="scientific">Wolfiporia cocos (strain MD-104)</name>
    <name type="common">Brown rot fungus</name>
    <dbReference type="NCBI Taxonomy" id="742152"/>
    <lineage>
        <taxon>Eukaryota</taxon>
        <taxon>Fungi</taxon>
        <taxon>Dikarya</taxon>
        <taxon>Basidiomycota</taxon>
        <taxon>Agaricomycotina</taxon>
        <taxon>Agaricomycetes</taxon>
        <taxon>Polyporales</taxon>
        <taxon>Phaeolaceae</taxon>
        <taxon>Wolfiporia</taxon>
    </lineage>
</organism>
<dbReference type="AlphaFoldDB" id="A0A2H3IXE7"/>
<evidence type="ECO:0000256" key="1">
    <source>
        <dbReference type="SAM" id="MobiDB-lite"/>
    </source>
</evidence>
<protein>
    <submittedName>
        <fullName evidence="2">Uncharacterized protein</fullName>
    </submittedName>
</protein>
<dbReference type="Proteomes" id="UP000218811">
    <property type="component" value="Unassembled WGS sequence"/>
</dbReference>
<feature type="compositionally biased region" description="Polar residues" evidence="1">
    <location>
        <begin position="379"/>
        <end position="405"/>
    </location>
</feature>
<proteinExistence type="predicted"/>
<sequence>MNNYSPHHQVSPEGVHQDPLASGVLYQPQPPTMHHPTPHLSGTIEIDGVEYVSTIVDNGIRRVPAWMPVSRSSSVSSMPARFDPPMSVDGVGPAFQRDAGARAARSQTISLPMNPDTSYLQAYQGQGPSMTPGAAPPAYPWSAQFPPYAHQYLGLAGPQTGTGQQPLAEYEQPFALRPPLMFPAGGQVAQQAAPVVDQFGTSHVPHQFPMQHEGAAGPQHFDQFHQDLGPAGSVADYFNGMQDPGQSDDKQQEDACLPRPASAAQQTDQSYGISGPSPGSGGLQFVFPPDTLLNNSSHPMADSGGSVFGMQQRVPSPREPMIYHPRPCVPALAQSVRNRQQMQQLLRDLQSRANAANSSAAHRQPVAGAHNHVDRASESENPLQQQQRGHAKQAENQHQPGQSPASNGSGVVVSVDDNANNDEEDDEDFVDKDDEEEDEKDEGGNDADEEDEDEDYESEERDDGY</sequence>
<feature type="region of interest" description="Disordered" evidence="1">
    <location>
        <begin position="211"/>
        <end position="282"/>
    </location>
</feature>
<reference evidence="2 3" key="1">
    <citation type="journal article" date="2012" name="Science">
        <title>The Paleozoic origin of enzymatic lignin decomposition reconstructed from 31 fungal genomes.</title>
        <authorList>
            <person name="Floudas D."/>
            <person name="Binder M."/>
            <person name="Riley R."/>
            <person name="Barry K."/>
            <person name="Blanchette R.A."/>
            <person name="Henrissat B."/>
            <person name="Martinez A.T."/>
            <person name="Otillar R."/>
            <person name="Spatafora J.W."/>
            <person name="Yadav J.S."/>
            <person name="Aerts A."/>
            <person name="Benoit I."/>
            <person name="Boyd A."/>
            <person name="Carlson A."/>
            <person name="Copeland A."/>
            <person name="Coutinho P.M."/>
            <person name="de Vries R.P."/>
            <person name="Ferreira P."/>
            <person name="Findley K."/>
            <person name="Foster B."/>
            <person name="Gaskell J."/>
            <person name="Glotzer D."/>
            <person name="Gorecki P."/>
            <person name="Heitman J."/>
            <person name="Hesse C."/>
            <person name="Hori C."/>
            <person name="Igarashi K."/>
            <person name="Jurgens J.A."/>
            <person name="Kallen N."/>
            <person name="Kersten P."/>
            <person name="Kohler A."/>
            <person name="Kuees U."/>
            <person name="Kumar T.K.A."/>
            <person name="Kuo A."/>
            <person name="LaButti K."/>
            <person name="Larrondo L.F."/>
            <person name="Lindquist E."/>
            <person name="Ling A."/>
            <person name="Lombard V."/>
            <person name="Lucas S."/>
            <person name="Lundell T."/>
            <person name="Martin R."/>
            <person name="McLaughlin D.J."/>
            <person name="Morgenstern I."/>
            <person name="Morin E."/>
            <person name="Murat C."/>
            <person name="Nagy L.G."/>
            <person name="Nolan M."/>
            <person name="Ohm R.A."/>
            <person name="Patyshakuliyeva A."/>
            <person name="Rokas A."/>
            <person name="Ruiz-Duenas F.J."/>
            <person name="Sabat G."/>
            <person name="Salamov A."/>
            <person name="Samejima M."/>
            <person name="Schmutz J."/>
            <person name="Slot J.C."/>
            <person name="St John F."/>
            <person name="Stenlid J."/>
            <person name="Sun H."/>
            <person name="Sun S."/>
            <person name="Syed K."/>
            <person name="Tsang A."/>
            <person name="Wiebenga A."/>
            <person name="Young D."/>
            <person name="Pisabarro A."/>
            <person name="Eastwood D.C."/>
            <person name="Martin F."/>
            <person name="Cullen D."/>
            <person name="Grigoriev I.V."/>
            <person name="Hibbett D.S."/>
        </authorList>
    </citation>
    <scope>NUCLEOTIDE SEQUENCE [LARGE SCALE GENOMIC DNA]</scope>
    <source>
        <strain evidence="2 3">MD-104</strain>
    </source>
</reference>
<evidence type="ECO:0000313" key="3">
    <source>
        <dbReference type="Proteomes" id="UP000218811"/>
    </source>
</evidence>
<gene>
    <name evidence="2" type="ORF">WOLCODRAFT_135511</name>
</gene>
<name>A0A2H3IXE7_WOLCO</name>
<feature type="region of interest" description="Disordered" evidence="1">
    <location>
        <begin position="297"/>
        <end position="325"/>
    </location>
</feature>
<evidence type="ECO:0000313" key="2">
    <source>
        <dbReference type="EMBL" id="PCH34115.1"/>
    </source>
</evidence>
<keyword evidence="3" id="KW-1185">Reference proteome</keyword>
<dbReference type="EMBL" id="KB467831">
    <property type="protein sequence ID" value="PCH34115.1"/>
    <property type="molecule type" value="Genomic_DNA"/>
</dbReference>
<accession>A0A2H3IXE7</accession>
<feature type="region of interest" description="Disordered" evidence="1">
    <location>
        <begin position="1"/>
        <end position="41"/>
    </location>
</feature>